<evidence type="ECO:0000256" key="2">
    <source>
        <dbReference type="SAM" id="SignalP"/>
    </source>
</evidence>
<keyword evidence="1" id="KW-0802">TPR repeat</keyword>
<sequence precursor="true">MNLKLTVPGITLCVLATSLLNGAEPAPNAFEYYRRGVQEFQQGNFQQSVTNFDKYVELEPTAEKKLWERGISHYYAGKYAEGAAQFALYQTHDDNDVENSVWRFLCMARSVGIEKARVELLPIERDPRIPMMRIYDLFRGQATPDDVLKAARAGTTDERILAGRLFYAHLYLGLFAEANGDAKTAEKYIRLAAKANPKVLPISGYMHDVAKVHATLFNKQ</sequence>
<dbReference type="PANTHER" id="PTHR47908:SF2">
    <property type="entry name" value="TETRATRICOPEPTIDE REPEAT (TPR)-LIKE SUPERFAMILY PROTEIN"/>
    <property type="match status" value="1"/>
</dbReference>
<dbReference type="SUPFAM" id="SSF48452">
    <property type="entry name" value="TPR-like"/>
    <property type="match status" value="1"/>
</dbReference>
<evidence type="ECO:0000313" key="4">
    <source>
        <dbReference type="Proteomes" id="UP000319976"/>
    </source>
</evidence>
<accession>A0A517T6W6</accession>
<dbReference type="KEGG" id="chya:V22_13500"/>
<evidence type="ECO:0000256" key="1">
    <source>
        <dbReference type="PROSITE-ProRule" id="PRU00339"/>
    </source>
</evidence>
<keyword evidence="3" id="KW-0449">Lipoprotein</keyword>
<dbReference type="InterPro" id="IPR011990">
    <property type="entry name" value="TPR-like_helical_dom_sf"/>
</dbReference>
<feature type="signal peptide" evidence="2">
    <location>
        <begin position="1"/>
        <end position="23"/>
    </location>
</feature>
<feature type="repeat" description="TPR" evidence="1">
    <location>
        <begin position="29"/>
        <end position="62"/>
    </location>
</feature>
<dbReference type="PANTHER" id="PTHR47908">
    <property type="match status" value="1"/>
</dbReference>
<keyword evidence="2" id="KW-0732">Signal</keyword>
<protein>
    <submittedName>
        <fullName evidence="3">Lipoprotein NlpI</fullName>
    </submittedName>
</protein>
<dbReference type="PROSITE" id="PS50005">
    <property type="entry name" value="TPR"/>
    <property type="match status" value="1"/>
</dbReference>
<name>A0A517T6W6_9PLAN</name>
<dbReference type="EMBL" id="CP036316">
    <property type="protein sequence ID" value="QDT64119.1"/>
    <property type="molecule type" value="Genomic_DNA"/>
</dbReference>
<organism evidence="3 4">
    <name type="scientific">Calycomorphotria hydatis</name>
    <dbReference type="NCBI Taxonomy" id="2528027"/>
    <lineage>
        <taxon>Bacteria</taxon>
        <taxon>Pseudomonadati</taxon>
        <taxon>Planctomycetota</taxon>
        <taxon>Planctomycetia</taxon>
        <taxon>Planctomycetales</taxon>
        <taxon>Planctomycetaceae</taxon>
        <taxon>Calycomorphotria</taxon>
    </lineage>
</organism>
<keyword evidence="4" id="KW-1185">Reference proteome</keyword>
<dbReference type="InterPro" id="IPR019734">
    <property type="entry name" value="TPR_rpt"/>
</dbReference>
<dbReference type="SMART" id="SM00028">
    <property type="entry name" value="TPR"/>
    <property type="match status" value="2"/>
</dbReference>
<dbReference type="AlphaFoldDB" id="A0A517T6W6"/>
<feature type="chain" id="PRO_5021966983" evidence="2">
    <location>
        <begin position="24"/>
        <end position="220"/>
    </location>
</feature>
<dbReference type="OrthoDB" id="272871at2"/>
<evidence type="ECO:0000313" key="3">
    <source>
        <dbReference type="EMBL" id="QDT64119.1"/>
    </source>
</evidence>
<dbReference type="Gene3D" id="1.25.40.10">
    <property type="entry name" value="Tetratricopeptide repeat domain"/>
    <property type="match status" value="1"/>
</dbReference>
<gene>
    <name evidence="3" type="primary">nlpI_1</name>
    <name evidence="3" type="ORF">V22_13500</name>
</gene>
<dbReference type="RefSeq" id="WP_145261018.1">
    <property type="nucleotide sequence ID" value="NZ_CP036316.1"/>
</dbReference>
<proteinExistence type="predicted"/>
<reference evidence="3 4" key="1">
    <citation type="submission" date="2019-02" db="EMBL/GenBank/DDBJ databases">
        <title>Deep-cultivation of Planctomycetes and their phenomic and genomic characterization uncovers novel biology.</title>
        <authorList>
            <person name="Wiegand S."/>
            <person name="Jogler M."/>
            <person name="Boedeker C."/>
            <person name="Pinto D."/>
            <person name="Vollmers J."/>
            <person name="Rivas-Marin E."/>
            <person name="Kohn T."/>
            <person name="Peeters S.H."/>
            <person name="Heuer A."/>
            <person name="Rast P."/>
            <person name="Oberbeckmann S."/>
            <person name="Bunk B."/>
            <person name="Jeske O."/>
            <person name="Meyerdierks A."/>
            <person name="Storesund J.E."/>
            <person name="Kallscheuer N."/>
            <person name="Luecker S."/>
            <person name="Lage O.M."/>
            <person name="Pohl T."/>
            <person name="Merkel B.J."/>
            <person name="Hornburger P."/>
            <person name="Mueller R.-W."/>
            <person name="Bruemmer F."/>
            <person name="Labrenz M."/>
            <person name="Spormann A.M."/>
            <person name="Op den Camp H."/>
            <person name="Overmann J."/>
            <person name="Amann R."/>
            <person name="Jetten M.S.M."/>
            <person name="Mascher T."/>
            <person name="Medema M.H."/>
            <person name="Devos D.P."/>
            <person name="Kaster A.-K."/>
            <person name="Ovreas L."/>
            <person name="Rohde M."/>
            <person name="Galperin M.Y."/>
            <person name="Jogler C."/>
        </authorList>
    </citation>
    <scope>NUCLEOTIDE SEQUENCE [LARGE SCALE GENOMIC DNA]</scope>
    <source>
        <strain evidence="3 4">V22</strain>
    </source>
</reference>
<dbReference type="Proteomes" id="UP000319976">
    <property type="component" value="Chromosome"/>
</dbReference>